<comment type="similarity">
    <text evidence="2">Belongs to the peroxisomal membrane protein PXMP2/4 family.</text>
</comment>
<evidence type="ECO:0000256" key="4">
    <source>
        <dbReference type="ARBA" id="ARBA00022989"/>
    </source>
</evidence>
<keyword evidence="3 8" id="KW-0812">Transmembrane</keyword>
<dbReference type="Pfam" id="PF13639">
    <property type="entry name" value="zf-RING_2"/>
    <property type="match status" value="1"/>
</dbReference>
<dbReference type="InterPro" id="IPR001841">
    <property type="entry name" value="Znf_RING"/>
</dbReference>
<evidence type="ECO:0000256" key="7">
    <source>
        <dbReference type="SAM" id="MobiDB-lite"/>
    </source>
</evidence>
<organism evidence="10 11">
    <name type="scientific">Malus domestica</name>
    <name type="common">Apple</name>
    <name type="synonym">Pyrus malus</name>
    <dbReference type="NCBI Taxonomy" id="3750"/>
    <lineage>
        <taxon>Eukaryota</taxon>
        <taxon>Viridiplantae</taxon>
        <taxon>Streptophyta</taxon>
        <taxon>Embryophyta</taxon>
        <taxon>Tracheophyta</taxon>
        <taxon>Spermatophyta</taxon>
        <taxon>Magnoliopsida</taxon>
        <taxon>eudicotyledons</taxon>
        <taxon>Gunneridae</taxon>
        <taxon>Pentapetalae</taxon>
        <taxon>rosids</taxon>
        <taxon>fabids</taxon>
        <taxon>Rosales</taxon>
        <taxon>Rosaceae</taxon>
        <taxon>Amygdaloideae</taxon>
        <taxon>Maleae</taxon>
        <taxon>Malus</taxon>
    </lineage>
</organism>
<comment type="caution">
    <text evidence="10">The sequence shown here is derived from an EMBL/GenBank/DDBJ whole genome shotgun (WGS) entry which is preliminary data.</text>
</comment>
<dbReference type="GO" id="GO:0008270">
    <property type="term" value="F:zinc ion binding"/>
    <property type="evidence" value="ECO:0007669"/>
    <property type="project" value="UniProtKB-KW"/>
</dbReference>
<keyword evidence="6" id="KW-0862">Zinc</keyword>
<keyword evidence="6" id="KW-0479">Metal-binding</keyword>
<evidence type="ECO:0000313" key="11">
    <source>
        <dbReference type="Proteomes" id="UP000290289"/>
    </source>
</evidence>
<dbReference type="EMBL" id="RDQH01000343">
    <property type="protein sequence ID" value="RXH68532.1"/>
    <property type="molecule type" value="Genomic_DNA"/>
</dbReference>
<keyword evidence="6" id="KW-0863">Zinc-finger</keyword>
<evidence type="ECO:0000259" key="9">
    <source>
        <dbReference type="PROSITE" id="PS50089"/>
    </source>
</evidence>
<evidence type="ECO:0000313" key="10">
    <source>
        <dbReference type="EMBL" id="RXH68532.1"/>
    </source>
</evidence>
<dbReference type="InterPro" id="IPR007248">
    <property type="entry name" value="Mpv17_PMP22"/>
</dbReference>
<sequence length="523" mass="59221">MNALGGGGHGGLWGWNYSSPRKPKQQRKRPFDSKSQSSSKSADATGRAGLWFPLKQAATAGTLALTGDTIAQLTQRWRKAEAENQQDVTHALLSHHDWLRALRMTSYGFLLYGPGSYAWYQYLDHSLPAKTVENLLLKVLLNQIVLGPCVIAVVFAWNNLWQGKLAQLPEKYRRDALPTLLYGFRFWIPVSLLNFWYTIFSSAIYFLFFSSPPGGTSSSSCSFHVRGFNFLELLLVFNYEQVASVHFINNCISKQNFGHEMEIYNILRERNVRMFRCLAIANGAKSANSGDRQNVDIMSRSTNNAYSLPTPPRPYLTYREPFDLYFGNFEDDFGEWASGISGSPLYDFQATQVTRTGASDSRRPFEGTLAVARPLGLAGSAAAPGPRVHILVLGDELARQADPRARQMVGNQWNTAAPGFEADSRLTHNEQKKALQKLKKEIYNPLRRRISQRVNLYYRDIAVKEKEMENDENGKRCPICLDDFEPKQEVMLTPCKHMFHEECIVPWVKSNGRCPVCRFSISE</sequence>
<evidence type="ECO:0000256" key="8">
    <source>
        <dbReference type="SAM" id="Phobius"/>
    </source>
</evidence>
<dbReference type="PANTHER" id="PTHR11266">
    <property type="entry name" value="PEROXISOMAL MEMBRANE PROTEIN 2, PXMP2 MPV17"/>
    <property type="match status" value="1"/>
</dbReference>
<evidence type="ECO:0000256" key="1">
    <source>
        <dbReference type="ARBA" id="ARBA00004141"/>
    </source>
</evidence>
<dbReference type="GO" id="GO:0005737">
    <property type="term" value="C:cytoplasm"/>
    <property type="evidence" value="ECO:0007669"/>
    <property type="project" value="TreeGrafter"/>
</dbReference>
<evidence type="ECO:0000256" key="5">
    <source>
        <dbReference type="ARBA" id="ARBA00023136"/>
    </source>
</evidence>
<dbReference type="SUPFAM" id="SSF57850">
    <property type="entry name" value="RING/U-box"/>
    <property type="match status" value="1"/>
</dbReference>
<keyword evidence="11" id="KW-1185">Reference proteome</keyword>
<keyword evidence="4 8" id="KW-1133">Transmembrane helix</keyword>
<dbReference type="SMART" id="SM00184">
    <property type="entry name" value="RING"/>
    <property type="match status" value="1"/>
</dbReference>
<feature type="domain" description="RING-type" evidence="9">
    <location>
        <begin position="477"/>
        <end position="518"/>
    </location>
</feature>
<dbReference type="InterPro" id="IPR013083">
    <property type="entry name" value="Znf_RING/FYVE/PHD"/>
</dbReference>
<gene>
    <name evidence="10" type="ORF">DVH24_030865</name>
</gene>
<evidence type="ECO:0000256" key="2">
    <source>
        <dbReference type="ARBA" id="ARBA00006824"/>
    </source>
</evidence>
<accession>A0A498HF85</accession>
<feature type="region of interest" description="Disordered" evidence="7">
    <location>
        <begin position="1"/>
        <end position="44"/>
    </location>
</feature>
<keyword evidence="5 8" id="KW-0472">Membrane</keyword>
<protein>
    <recommendedName>
        <fullName evidence="9">RING-type domain-containing protein</fullName>
    </recommendedName>
</protein>
<dbReference type="GO" id="GO:0016020">
    <property type="term" value="C:membrane"/>
    <property type="evidence" value="ECO:0007669"/>
    <property type="project" value="UniProtKB-SubCell"/>
</dbReference>
<dbReference type="Proteomes" id="UP000290289">
    <property type="component" value="Chromosome 17"/>
</dbReference>
<evidence type="ECO:0000256" key="6">
    <source>
        <dbReference type="PROSITE-ProRule" id="PRU00175"/>
    </source>
</evidence>
<evidence type="ECO:0000256" key="3">
    <source>
        <dbReference type="ARBA" id="ARBA00022692"/>
    </source>
</evidence>
<dbReference type="PROSITE" id="PS50089">
    <property type="entry name" value="ZF_RING_2"/>
    <property type="match status" value="1"/>
</dbReference>
<feature type="transmembrane region" description="Helical" evidence="8">
    <location>
        <begin position="182"/>
        <end position="208"/>
    </location>
</feature>
<reference evidence="10 11" key="1">
    <citation type="submission" date="2018-10" db="EMBL/GenBank/DDBJ databases">
        <title>A high-quality apple genome assembly.</title>
        <authorList>
            <person name="Hu J."/>
        </authorList>
    </citation>
    <scope>NUCLEOTIDE SEQUENCE [LARGE SCALE GENOMIC DNA]</scope>
    <source>
        <strain evidence="11">cv. HFTH1</strain>
        <tissue evidence="10">Young leaf</tissue>
    </source>
</reference>
<dbReference type="Gene3D" id="3.30.40.10">
    <property type="entry name" value="Zinc/RING finger domain, C3HC4 (zinc finger)"/>
    <property type="match status" value="1"/>
</dbReference>
<feature type="compositionally biased region" description="Gly residues" evidence="7">
    <location>
        <begin position="1"/>
        <end position="13"/>
    </location>
</feature>
<name>A0A498HF85_MALDO</name>
<dbReference type="AlphaFoldDB" id="A0A498HF85"/>
<dbReference type="PANTHER" id="PTHR11266:SF91">
    <property type="entry name" value="EXPRESSED PROTEIN"/>
    <property type="match status" value="1"/>
</dbReference>
<dbReference type="STRING" id="3750.A0A498HF85"/>
<feature type="transmembrane region" description="Helical" evidence="8">
    <location>
        <begin position="140"/>
        <end position="161"/>
    </location>
</feature>
<proteinExistence type="inferred from homology"/>
<comment type="subcellular location">
    <subcellularLocation>
        <location evidence="1">Membrane</location>
        <topology evidence="1">Multi-pass membrane protein</topology>
    </subcellularLocation>
</comment>